<reference evidence="1" key="2">
    <citation type="submission" date="2025-09" db="UniProtKB">
        <authorList>
            <consortium name="EnsemblPlants"/>
        </authorList>
    </citation>
    <scope>IDENTIFICATION</scope>
</reference>
<evidence type="ECO:0000313" key="1">
    <source>
        <dbReference type="EnsemblPlants" id="AVESA.00010b.r2.4DG0761220.1.CDS"/>
    </source>
</evidence>
<dbReference type="EnsemblPlants" id="AVESA.00010b.r2.4DG0761220.1">
    <property type="protein sequence ID" value="AVESA.00010b.r2.4DG0761220.1.CDS"/>
    <property type="gene ID" value="AVESA.00010b.r2.4DG0761220"/>
</dbReference>
<reference evidence="1" key="1">
    <citation type="submission" date="2021-05" db="EMBL/GenBank/DDBJ databases">
        <authorList>
            <person name="Scholz U."/>
            <person name="Mascher M."/>
            <person name="Fiebig A."/>
        </authorList>
    </citation>
    <scope>NUCLEOTIDE SEQUENCE [LARGE SCALE GENOMIC DNA]</scope>
</reference>
<dbReference type="Proteomes" id="UP001732700">
    <property type="component" value="Chromosome 4D"/>
</dbReference>
<sequence>MSLYLDKLLSCSTDNFWASGLVFVMVRHQLAFMHNGQVMLDRPLAPDSHHYCKVLCVSPVAAPYSAAVNFRVEGVNLVSNSSRLICSIEGRCVFEEDTAVVADDTEHEDIEYLSFCCSLPGSRGRGFIEVEDGGFSNGFFPFIIAEQDVCSEVCELESIFKSSSHEQADDDNARSQAFEFLNELGWLLHRVNIISKHDKAELPAATFNLLRFRNLGIFAMEQEWCAVTKMLLDLLFDGFVDTGLQSPKEVVLSENLLHTAVRGKFVLMVRFLLRYKPKKNLKETAETYLFRPDAQGPSTFTPLHIAAATSDSEDVLDALTDDPGLVGLNAWRNVRDEIGFTPEDYARQRGNDAYMNLVQKKIDKHLVKGHVVLGVPSSMCPVITDGMKPGDISLEISKSMTMSPSSAPRCNICSRQSRMYPSSFAKTFLYRPAMFTVMGVAVICVCVGILLHTLPKVYAAPNFRWELLERGAM</sequence>
<evidence type="ECO:0000313" key="2">
    <source>
        <dbReference type="Proteomes" id="UP001732700"/>
    </source>
</evidence>
<protein>
    <submittedName>
        <fullName evidence="1">Uncharacterized protein</fullName>
    </submittedName>
</protein>
<accession>A0ACD5XAW3</accession>
<proteinExistence type="predicted"/>
<keyword evidence="2" id="KW-1185">Reference proteome</keyword>
<name>A0ACD5XAW3_AVESA</name>
<organism evidence="1 2">
    <name type="scientific">Avena sativa</name>
    <name type="common">Oat</name>
    <dbReference type="NCBI Taxonomy" id="4498"/>
    <lineage>
        <taxon>Eukaryota</taxon>
        <taxon>Viridiplantae</taxon>
        <taxon>Streptophyta</taxon>
        <taxon>Embryophyta</taxon>
        <taxon>Tracheophyta</taxon>
        <taxon>Spermatophyta</taxon>
        <taxon>Magnoliopsida</taxon>
        <taxon>Liliopsida</taxon>
        <taxon>Poales</taxon>
        <taxon>Poaceae</taxon>
        <taxon>BOP clade</taxon>
        <taxon>Pooideae</taxon>
        <taxon>Poodae</taxon>
        <taxon>Poeae</taxon>
        <taxon>Poeae Chloroplast Group 1 (Aveneae type)</taxon>
        <taxon>Aveninae</taxon>
        <taxon>Avena</taxon>
    </lineage>
</organism>